<dbReference type="EMBL" id="JAJAGQ010000023">
    <property type="protein sequence ID" value="KAJ8528340.1"/>
    <property type="molecule type" value="Genomic_DNA"/>
</dbReference>
<keyword evidence="3" id="KW-1185">Reference proteome</keyword>
<gene>
    <name evidence="2" type="ORF">K7X08_022032</name>
</gene>
<keyword evidence="1" id="KW-0472">Membrane</keyword>
<reference evidence="3" key="1">
    <citation type="journal article" date="2023" name="Proc. Natl. Acad. Sci. U.S.A.">
        <title>Genomic and structural basis for evolution of tropane alkaloid biosynthesis.</title>
        <authorList>
            <person name="Wanga Y.-J."/>
            <person name="Taina T."/>
            <person name="Yua J.-Y."/>
            <person name="Lia J."/>
            <person name="Xua B."/>
            <person name="Chenc J."/>
            <person name="D'Auriad J.C."/>
            <person name="Huanga J.-P."/>
            <person name="Huanga S.-X."/>
        </authorList>
    </citation>
    <scope>NUCLEOTIDE SEQUENCE [LARGE SCALE GENOMIC DNA]</scope>
    <source>
        <strain evidence="3">cv. KIB-2019</strain>
    </source>
</reference>
<evidence type="ECO:0000313" key="2">
    <source>
        <dbReference type="EMBL" id="KAJ8528340.1"/>
    </source>
</evidence>
<comment type="caution">
    <text evidence="2">The sequence shown here is derived from an EMBL/GenBank/DDBJ whole genome shotgun (WGS) entry which is preliminary data.</text>
</comment>
<keyword evidence="1" id="KW-0812">Transmembrane</keyword>
<organism evidence="2 3">
    <name type="scientific">Anisodus acutangulus</name>
    <dbReference type="NCBI Taxonomy" id="402998"/>
    <lineage>
        <taxon>Eukaryota</taxon>
        <taxon>Viridiplantae</taxon>
        <taxon>Streptophyta</taxon>
        <taxon>Embryophyta</taxon>
        <taxon>Tracheophyta</taxon>
        <taxon>Spermatophyta</taxon>
        <taxon>Magnoliopsida</taxon>
        <taxon>eudicotyledons</taxon>
        <taxon>Gunneridae</taxon>
        <taxon>Pentapetalae</taxon>
        <taxon>asterids</taxon>
        <taxon>lamiids</taxon>
        <taxon>Solanales</taxon>
        <taxon>Solanaceae</taxon>
        <taxon>Solanoideae</taxon>
        <taxon>Hyoscyameae</taxon>
        <taxon>Anisodus</taxon>
    </lineage>
</organism>
<keyword evidence="1" id="KW-1133">Transmembrane helix</keyword>
<proteinExistence type="predicted"/>
<feature type="transmembrane region" description="Helical" evidence="1">
    <location>
        <begin position="20"/>
        <end position="37"/>
    </location>
</feature>
<evidence type="ECO:0000256" key="1">
    <source>
        <dbReference type="SAM" id="Phobius"/>
    </source>
</evidence>
<accession>A0A9Q1L6K4</accession>
<dbReference type="Proteomes" id="UP001152561">
    <property type="component" value="Unassembled WGS sequence"/>
</dbReference>
<dbReference type="AlphaFoldDB" id="A0A9Q1L6K4"/>
<name>A0A9Q1L6K4_9SOLA</name>
<protein>
    <submittedName>
        <fullName evidence="2">Uncharacterized protein</fullName>
    </submittedName>
</protein>
<sequence length="100" mass="10942">MTAANRNLSPKIGVGNLEVALLVSLLSYSVVLITVLADSLNRIQEHSHEHMGTFKRSSPGQSNFSISLHTALKDRSQHNYHVSALARLRMLLAFKGTTTA</sequence>
<evidence type="ECO:0000313" key="3">
    <source>
        <dbReference type="Proteomes" id="UP001152561"/>
    </source>
</evidence>